<dbReference type="SUPFAM" id="SSF52279">
    <property type="entry name" value="Beta-D-glucan exohydrolase, C-terminal domain"/>
    <property type="match status" value="1"/>
</dbReference>
<sequence length="213" mass="23882">MTSKAEYTIVVIGEETYAEKPGNINDQALPEGQVEYIKELASTGTNVIVVLFEGRPRLLGEIPEKRLRGVERYSGFYTDFTYSEVRLSRSVVETSTEEVVATVDVTNSGSMAGKETVVLFLIQPYRSLNVPEVKQLKKFNKISLEPGQTQTVNFTLTSDDRSVYYPRPQEGGGGLRLRRQLRRVHETTAVNPLCATFTLGTGEYPFGTFEQPW</sequence>
<evidence type="ECO:0000313" key="7">
    <source>
        <dbReference type="Proteomes" id="UP000002640"/>
    </source>
</evidence>
<dbReference type="SMR" id="G5A8D8"/>
<protein>
    <recommendedName>
        <fullName evidence="3">beta-glucosidase</fullName>
        <ecNumber evidence="3">3.2.1.21</ecNumber>
    </recommendedName>
</protein>
<dbReference type="AlphaFoldDB" id="G5A8D8"/>
<dbReference type="GeneID" id="20638668"/>
<dbReference type="InterPro" id="IPR050288">
    <property type="entry name" value="Cellulose_deg_GH3"/>
</dbReference>
<keyword evidence="7" id="KW-1185">Reference proteome</keyword>
<dbReference type="InterPro" id="IPR026891">
    <property type="entry name" value="Fn3-like"/>
</dbReference>
<dbReference type="Pfam" id="PF14310">
    <property type="entry name" value="Fn3-like"/>
    <property type="match status" value="1"/>
</dbReference>
<evidence type="ECO:0000313" key="6">
    <source>
        <dbReference type="EMBL" id="EGZ08164.1"/>
    </source>
</evidence>
<dbReference type="GO" id="GO:0008422">
    <property type="term" value="F:beta-glucosidase activity"/>
    <property type="evidence" value="ECO:0007669"/>
    <property type="project" value="UniProtKB-EC"/>
</dbReference>
<dbReference type="PANTHER" id="PTHR42715">
    <property type="entry name" value="BETA-GLUCOSIDASE"/>
    <property type="match status" value="1"/>
</dbReference>
<dbReference type="RefSeq" id="XP_009536336.1">
    <property type="nucleotide sequence ID" value="XM_009538041.1"/>
</dbReference>
<dbReference type="EMBL" id="JH159161">
    <property type="protein sequence ID" value="EGZ08164.1"/>
    <property type="molecule type" value="Genomic_DNA"/>
</dbReference>
<dbReference type="EC" id="3.2.1.21" evidence="3"/>
<dbReference type="OMA" id="KPGNIND"/>
<gene>
    <name evidence="6" type="ORF">PHYSODRAFT_255926</name>
</gene>
<dbReference type="InParanoid" id="G5A8D8"/>
<dbReference type="InterPro" id="IPR013783">
    <property type="entry name" value="Ig-like_fold"/>
</dbReference>
<comment type="catalytic activity">
    <reaction evidence="1">
        <text>Hydrolysis of terminal, non-reducing beta-D-glucosyl residues with release of beta-D-glucose.</text>
        <dbReference type="EC" id="3.2.1.21"/>
    </reaction>
</comment>
<organism evidence="6 7">
    <name type="scientific">Phytophthora sojae (strain P6497)</name>
    <name type="common">Soybean stem and root rot agent</name>
    <name type="synonym">Phytophthora megasperma f. sp. glycines</name>
    <dbReference type="NCBI Taxonomy" id="1094619"/>
    <lineage>
        <taxon>Eukaryota</taxon>
        <taxon>Sar</taxon>
        <taxon>Stramenopiles</taxon>
        <taxon>Oomycota</taxon>
        <taxon>Peronosporomycetes</taxon>
        <taxon>Peronosporales</taxon>
        <taxon>Peronosporaceae</taxon>
        <taxon>Phytophthora</taxon>
    </lineage>
</organism>
<dbReference type="InterPro" id="IPR036881">
    <property type="entry name" value="Glyco_hydro_3_C_sf"/>
</dbReference>
<dbReference type="Gene3D" id="3.40.50.1700">
    <property type="entry name" value="Glycoside hydrolase family 3 C-terminal domain"/>
    <property type="match status" value="1"/>
</dbReference>
<dbReference type="Gene3D" id="2.60.40.10">
    <property type="entry name" value="Immunoglobulins"/>
    <property type="match status" value="1"/>
</dbReference>
<evidence type="ECO:0000256" key="3">
    <source>
        <dbReference type="ARBA" id="ARBA00012744"/>
    </source>
</evidence>
<reference evidence="6 7" key="1">
    <citation type="journal article" date="2006" name="Science">
        <title>Phytophthora genome sequences uncover evolutionary origins and mechanisms of pathogenesis.</title>
        <authorList>
            <person name="Tyler B.M."/>
            <person name="Tripathy S."/>
            <person name="Zhang X."/>
            <person name="Dehal P."/>
            <person name="Jiang R.H."/>
            <person name="Aerts A."/>
            <person name="Arredondo F.D."/>
            <person name="Baxter L."/>
            <person name="Bensasson D."/>
            <person name="Beynon J.L."/>
            <person name="Chapman J."/>
            <person name="Damasceno C.M."/>
            <person name="Dorrance A.E."/>
            <person name="Dou D."/>
            <person name="Dickerman A.W."/>
            <person name="Dubchak I.L."/>
            <person name="Garbelotto M."/>
            <person name="Gijzen M."/>
            <person name="Gordon S.G."/>
            <person name="Govers F."/>
            <person name="Grunwald N.J."/>
            <person name="Huang W."/>
            <person name="Ivors K.L."/>
            <person name="Jones R.W."/>
            <person name="Kamoun S."/>
            <person name="Krampis K."/>
            <person name="Lamour K.H."/>
            <person name="Lee M.K."/>
            <person name="McDonald W.H."/>
            <person name="Medina M."/>
            <person name="Meijer H.J."/>
            <person name="Nordberg E.K."/>
            <person name="Maclean D.J."/>
            <person name="Ospina-Giraldo M.D."/>
            <person name="Morris P.F."/>
            <person name="Phuntumart V."/>
            <person name="Putnam N.H."/>
            <person name="Rash S."/>
            <person name="Rose J.K."/>
            <person name="Sakihama Y."/>
            <person name="Salamov A.A."/>
            <person name="Savidor A."/>
            <person name="Scheuring C.F."/>
            <person name="Smith B.M."/>
            <person name="Sobral B.W."/>
            <person name="Terry A."/>
            <person name="Torto-Alalibo T.A."/>
            <person name="Win J."/>
            <person name="Xu Z."/>
            <person name="Zhang H."/>
            <person name="Grigoriev I.V."/>
            <person name="Rokhsar D.S."/>
            <person name="Boore J.L."/>
        </authorList>
    </citation>
    <scope>NUCLEOTIDE SEQUENCE [LARGE SCALE GENOMIC DNA]</scope>
    <source>
        <strain evidence="6 7">P6497</strain>
    </source>
</reference>
<evidence type="ECO:0000256" key="1">
    <source>
        <dbReference type="ARBA" id="ARBA00000448"/>
    </source>
</evidence>
<dbReference type="STRING" id="1094619.G5A8D8"/>
<dbReference type="SMART" id="SM01217">
    <property type="entry name" value="Fn3_like"/>
    <property type="match status" value="1"/>
</dbReference>
<name>G5A8D8_PHYSP</name>
<keyword evidence="4" id="KW-0378">Hydrolase</keyword>
<evidence type="ECO:0000259" key="5">
    <source>
        <dbReference type="SMART" id="SM01217"/>
    </source>
</evidence>
<evidence type="ECO:0000256" key="4">
    <source>
        <dbReference type="ARBA" id="ARBA00022801"/>
    </source>
</evidence>
<accession>G5A8D8</accession>
<proteinExistence type="inferred from homology"/>
<dbReference type="GO" id="GO:0009251">
    <property type="term" value="P:glucan catabolic process"/>
    <property type="evidence" value="ECO:0007669"/>
    <property type="project" value="TreeGrafter"/>
</dbReference>
<evidence type="ECO:0000256" key="2">
    <source>
        <dbReference type="ARBA" id="ARBA00005336"/>
    </source>
</evidence>
<dbReference type="KEGG" id="psoj:PHYSODRAFT_255926"/>
<dbReference type="Proteomes" id="UP000002640">
    <property type="component" value="Unassembled WGS sequence"/>
</dbReference>
<dbReference type="PANTHER" id="PTHR42715:SF3">
    <property type="entry name" value="BETA-GLUCOSIDASE B-RELATED"/>
    <property type="match status" value="1"/>
</dbReference>
<feature type="domain" description="Fibronectin type III-like" evidence="5">
    <location>
        <begin position="115"/>
        <end position="181"/>
    </location>
</feature>
<comment type="similarity">
    <text evidence="2">Belongs to the glycosyl hydrolase 3 family.</text>
</comment>